<keyword evidence="2" id="KW-1185">Reference proteome</keyword>
<protein>
    <submittedName>
        <fullName evidence="1">Uncharacterized protein</fullName>
    </submittedName>
</protein>
<proteinExistence type="predicted"/>
<dbReference type="Proteomes" id="UP000308197">
    <property type="component" value="Unassembled WGS sequence"/>
</dbReference>
<organism evidence="1 2">
    <name type="scientific">Polyporus arcularius HHB13444</name>
    <dbReference type="NCBI Taxonomy" id="1314778"/>
    <lineage>
        <taxon>Eukaryota</taxon>
        <taxon>Fungi</taxon>
        <taxon>Dikarya</taxon>
        <taxon>Basidiomycota</taxon>
        <taxon>Agaricomycotina</taxon>
        <taxon>Agaricomycetes</taxon>
        <taxon>Polyporales</taxon>
        <taxon>Polyporaceae</taxon>
        <taxon>Polyporus</taxon>
    </lineage>
</organism>
<gene>
    <name evidence="1" type="ORF">K466DRAFT_633343</name>
</gene>
<accession>A0A5C3NYQ1</accession>
<name>A0A5C3NYQ1_9APHY</name>
<evidence type="ECO:0000313" key="2">
    <source>
        <dbReference type="Proteomes" id="UP000308197"/>
    </source>
</evidence>
<dbReference type="InParanoid" id="A0A5C3NYQ1"/>
<dbReference type="AlphaFoldDB" id="A0A5C3NYQ1"/>
<evidence type="ECO:0000313" key="1">
    <source>
        <dbReference type="EMBL" id="TFK81488.1"/>
    </source>
</evidence>
<sequence length="222" mass="24858">MSPLNWEAFGHSMHGSHFCELRPMEPMWKDVLFTGLSRCREGGQGRGSGSQHGYGQADGRTGSLVLVHDLQSCRHRGHRVSPCDELATVSLTIIWARARKATAHTSCVGSETSRARTCAKLRKTRAMIRRTRFGRTISGCRWKVARANPCTTYRRTARPIRNTPLSNYSLLLNSESHSTMLSELACPSWIQRHDLASSCHGSCPRCVVQFLVMVHCPYTESQ</sequence>
<dbReference type="EMBL" id="ML211597">
    <property type="protein sequence ID" value="TFK81488.1"/>
    <property type="molecule type" value="Genomic_DNA"/>
</dbReference>
<reference evidence="1 2" key="1">
    <citation type="journal article" date="2019" name="Nat. Ecol. Evol.">
        <title>Megaphylogeny resolves global patterns of mushroom evolution.</title>
        <authorList>
            <person name="Varga T."/>
            <person name="Krizsan K."/>
            <person name="Foldi C."/>
            <person name="Dima B."/>
            <person name="Sanchez-Garcia M."/>
            <person name="Sanchez-Ramirez S."/>
            <person name="Szollosi G.J."/>
            <person name="Szarkandi J.G."/>
            <person name="Papp V."/>
            <person name="Albert L."/>
            <person name="Andreopoulos W."/>
            <person name="Angelini C."/>
            <person name="Antonin V."/>
            <person name="Barry K.W."/>
            <person name="Bougher N.L."/>
            <person name="Buchanan P."/>
            <person name="Buyck B."/>
            <person name="Bense V."/>
            <person name="Catcheside P."/>
            <person name="Chovatia M."/>
            <person name="Cooper J."/>
            <person name="Damon W."/>
            <person name="Desjardin D."/>
            <person name="Finy P."/>
            <person name="Geml J."/>
            <person name="Haridas S."/>
            <person name="Hughes K."/>
            <person name="Justo A."/>
            <person name="Karasinski D."/>
            <person name="Kautmanova I."/>
            <person name="Kiss B."/>
            <person name="Kocsube S."/>
            <person name="Kotiranta H."/>
            <person name="LaButti K.M."/>
            <person name="Lechner B.E."/>
            <person name="Liimatainen K."/>
            <person name="Lipzen A."/>
            <person name="Lukacs Z."/>
            <person name="Mihaltcheva S."/>
            <person name="Morgado L.N."/>
            <person name="Niskanen T."/>
            <person name="Noordeloos M.E."/>
            <person name="Ohm R.A."/>
            <person name="Ortiz-Santana B."/>
            <person name="Ovrebo C."/>
            <person name="Racz N."/>
            <person name="Riley R."/>
            <person name="Savchenko A."/>
            <person name="Shiryaev A."/>
            <person name="Soop K."/>
            <person name="Spirin V."/>
            <person name="Szebenyi C."/>
            <person name="Tomsovsky M."/>
            <person name="Tulloss R.E."/>
            <person name="Uehling J."/>
            <person name="Grigoriev I.V."/>
            <person name="Vagvolgyi C."/>
            <person name="Papp T."/>
            <person name="Martin F.M."/>
            <person name="Miettinen O."/>
            <person name="Hibbett D.S."/>
            <person name="Nagy L.G."/>
        </authorList>
    </citation>
    <scope>NUCLEOTIDE SEQUENCE [LARGE SCALE GENOMIC DNA]</scope>
    <source>
        <strain evidence="1 2">HHB13444</strain>
    </source>
</reference>